<comment type="function">
    <text evidence="1">Accessory subunit of the mitochondrial membrane respiratory chain NADH dehydrogenase (Complex I), that is believed not to be involved in catalysis. Complex I functions in the transfer of electrons from NADH to the respiratory chain. The immediate electron acceptor for the enzyme is believed to be ubiquinone.</text>
</comment>
<accession>A0A8C8TVE2</accession>
<dbReference type="Pfam" id="PF09781">
    <property type="entry name" value="NDUF_B5"/>
    <property type="match status" value="2"/>
</dbReference>
<evidence type="ECO:0000256" key="8">
    <source>
        <dbReference type="ARBA" id="ARBA00022692"/>
    </source>
</evidence>
<reference evidence="18" key="3">
    <citation type="submission" date="2025-09" db="UniProtKB">
        <authorList>
            <consortium name="Ensembl"/>
        </authorList>
    </citation>
    <scope>IDENTIFICATION</scope>
</reference>
<evidence type="ECO:0000313" key="19">
    <source>
        <dbReference type="Proteomes" id="UP000694547"/>
    </source>
</evidence>
<evidence type="ECO:0000256" key="11">
    <source>
        <dbReference type="ARBA" id="ARBA00022982"/>
    </source>
</evidence>
<keyword evidence="6" id="KW-0813">Transport</keyword>
<evidence type="ECO:0000256" key="12">
    <source>
        <dbReference type="ARBA" id="ARBA00022989"/>
    </source>
</evidence>
<reference evidence="18 19" key="1">
    <citation type="submission" date="2018-10" db="EMBL/GenBank/DDBJ databases">
        <title>Improved assembly of the deer mouse Peromyscus maniculatus genome.</title>
        <authorList>
            <person name="Lassance J.-M."/>
            <person name="Hoekstra H.E."/>
        </authorList>
    </citation>
    <scope>NUCLEOTIDE SEQUENCE [LARGE SCALE GENOMIC DNA]</scope>
</reference>
<keyword evidence="9" id="KW-0999">Mitochondrion inner membrane</keyword>
<feature type="transmembrane region" description="Helical" evidence="17">
    <location>
        <begin position="73"/>
        <end position="93"/>
    </location>
</feature>
<keyword evidence="8 17" id="KW-0812">Transmembrane</keyword>
<evidence type="ECO:0000256" key="15">
    <source>
        <dbReference type="ARBA" id="ARBA00032395"/>
    </source>
</evidence>
<evidence type="ECO:0000256" key="9">
    <source>
        <dbReference type="ARBA" id="ARBA00022792"/>
    </source>
</evidence>
<protein>
    <recommendedName>
        <fullName evidence="5">NADH dehydrogenase [ubiquinone] 1 beta subcomplex subunit 5, mitochondrial</fullName>
    </recommendedName>
    <alternativeName>
        <fullName evidence="16">Complex I-SGDH</fullName>
    </alternativeName>
    <alternativeName>
        <fullName evidence="15">NADH-ubiquinone oxidoreductase SGDH subunit</fullName>
    </alternativeName>
</protein>
<keyword evidence="10" id="KW-0809">Transit peptide</keyword>
<dbReference type="GO" id="GO:0045271">
    <property type="term" value="C:respiratory chain complex I"/>
    <property type="evidence" value="ECO:0007669"/>
    <property type="project" value="Ensembl"/>
</dbReference>
<proteinExistence type="inferred from homology"/>
<name>A0A8C8TVE2_PERMB</name>
<keyword evidence="19" id="KW-1185">Reference proteome</keyword>
<keyword evidence="11" id="KW-0249">Electron transport</keyword>
<evidence type="ECO:0000256" key="7">
    <source>
        <dbReference type="ARBA" id="ARBA00022660"/>
    </source>
</evidence>
<dbReference type="InterPro" id="IPR019173">
    <property type="entry name" value="NADH_UbQ_OxRdtase_B5_su"/>
</dbReference>
<evidence type="ECO:0000256" key="3">
    <source>
        <dbReference type="ARBA" id="ARBA00007152"/>
    </source>
</evidence>
<evidence type="ECO:0000256" key="16">
    <source>
        <dbReference type="ARBA" id="ARBA00032550"/>
    </source>
</evidence>
<dbReference type="Ensembl" id="ENSPEMT00000025147.2">
    <property type="protein sequence ID" value="ENSPEMP00000020798.2"/>
    <property type="gene ID" value="ENSPEMG00000018635.2"/>
</dbReference>
<evidence type="ECO:0000256" key="6">
    <source>
        <dbReference type="ARBA" id="ARBA00022448"/>
    </source>
</evidence>
<keyword evidence="14 17" id="KW-0472">Membrane</keyword>
<evidence type="ECO:0000256" key="14">
    <source>
        <dbReference type="ARBA" id="ARBA00023136"/>
    </source>
</evidence>
<keyword evidence="7" id="KW-0679">Respiratory chain</keyword>
<keyword evidence="12 17" id="KW-1133">Transmembrane helix</keyword>
<evidence type="ECO:0000256" key="17">
    <source>
        <dbReference type="SAM" id="Phobius"/>
    </source>
</evidence>
<dbReference type="AlphaFoldDB" id="A0A8C8TVE2"/>
<comment type="similarity">
    <text evidence="3">Belongs to the complex I NDUFB5 subunit family.</text>
</comment>
<comment type="subcellular location">
    <subcellularLocation>
        <location evidence="2">Mitochondrion inner membrane</location>
        <topology evidence="2">Single-pass membrane protein</topology>
        <orientation evidence="2">Matrix side</orientation>
    </subcellularLocation>
</comment>
<reference evidence="18" key="2">
    <citation type="submission" date="2025-08" db="UniProtKB">
        <authorList>
            <consortium name="Ensembl"/>
        </authorList>
    </citation>
    <scope>IDENTIFICATION</scope>
</reference>
<evidence type="ECO:0000256" key="5">
    <source>
        <dbReference type="ARBA" id="ARBA00015175"/>
    </source>
</evidence>
<evidence type="ECO:0000256" key="4">
    <source>
        <dbReference type="ARBA" id="ARBA00011533"/>
    </source>
</evidence>
<dbReference type="GeneTree" id="ENSGT00390000009980"/>
<dbReference type="PANTHER" id="PTHR13178">
    <property type="entry name" value="NADH-UBIQUINONE OXIDOREDUCTASE SGDH SUBUNIT"/>
    <property type="match status" value="1"/>
</dbReference>
<sequence length="180" mass="20352">MAAMSLLQRASVAALTALSGRRAGTRLGVGSFLTRSFPKTVAPVRHSGDHGKKMFVIKASSYYEDRFLRLLRFYILLTGIPVAIGITLVNIFIGEAELAEIPEGYIPEHWEYYKVCTALENSLAHLLMCPFPHCCCFLCFRLKEQEVRRLMRARGDGPWFQFPTPEKEFIDHSPKATPDN</sequence>
<evidence type="ECO:0000256" key="2">
    <source>
        <dbReference type="ARBA" id="ARBA00004298"/>
    </source>
</evidence>
<comment type="subunit">
    <text evidence="4">Complex I is composed of 45 different subunits.</text>
</comment>
<dbReference type="GO" id="GO:0005654">
    <property type="term" value="C:nucleoplasm"/>
    <property type="evidence" value="ECO:0007669"/>
    <property type="project" value="Ensembl"/>
</dbReference>
<keyword evidence="13" id="KW-0496">Mitochondrion</keyword>
<dbReference type="Proteomes" id="UP000694547">
    <property type="component" value="Chromosome 6"/>
</dbReference>
<evidence type="ECO:0000256" key="1">
    <source>
        <dbReference type="ARBA" id="ARBA00003195"/>
    </source>
</evidence>
<evidence type="ECO:0000256" key="13">
    <source>
        <dbReference type="ARBA" id="ARBA00023128"/>
    </source>
</evidence>
<evidence type="ECO:0000313" key="18">
    <source>
        <dbReference type="Ensembl" id="ENSPEMP00000020798.2"/>
    </source>
</evidence>
<evidence type="ECO:0000256" key="10">
    <source>
        <dbReference type="ARBA" id="ARBA00022946"/>
    </source>
</evidence>
<dbReference type="PANTHER" id="PTHR13178:SF0">
    <property type="entry name" value="NADH DEHYDROGENASE [UBIQUINONE] 1 BETA SUBCOMPLEX SUBUNIT 5, MITOCHONDRIAL"/>
    <property type="match status" value="1"/>
</dbReference>
<organism evidence="18 19">
    <name type="scientific">Peromyscus maniculatus bairdii</name>
    <name type="common">Prairie deer mouse</name>
    <dbReference type="NCBI Taxonomy" id="230844"/>
    <lineage>
        <taxon>Eukaryota</taxon>
        <taxon>Metazoa</taxon>
        <taxon>Chordata</taxon>
        <taxon>Craniata</taxon>
        <taxon>Vertebrata</taxon>
        <taxon>Euteleostomi</taxon>
        <taxon>Mammalia</taxon>
        <taxon>Eutheria</taxon>
        <taxon>Euarchontoglires</taxon>
        <taxon>Glires</taxon>
        <taxon>Rodentia</taxon>
        <taxon>Myomorpha</taxon>
        <taxon>Muroidea</taxon>
        <taxon>Cricetidae</taxon>
        <taxon>Neotominae</taxon>
        <taxon>Peromyscus</taxon>
    </lineage>
</organism>
<dbReference type="GO" id="GO:0005743">
    <property type="term" value="C:mitochondrial inner membrane"/>
    <property type="evidence" value="ECO:0007669"/>
    <property type="project" value="UniProtKB-SubCell"/>
</dbReference>